<dbReference type="SUPFAM" id="SSF52374">
    <property type="entry name" value="Nucleotidylyl transferase"/>
    <property type="match status" value="1"/>
</dbReference>
<dbReference type="SUPFAM" id="SSF47323">
    <property type="entry name" value="Anticodon-binding domain of a subclass of class I aminoacyl-tRNA synthetases"/>
    <property type="match status" value="1"/>
</dbReference>
<dbReference type="HAMAP" id="MF_00049_B">
    <property type="entry name" value="Leu_tRNA_synth_B"/>
    <property type="match status" value="1"/>
</dbReference>
<evidence type="ECO:0000256" key="10">
    <source>
        <dbReference type="RuleBase" id="RU363035"/>
    </source>
</evidence>
<gene>
    <name evidence="9" type="primary">leuS</name>
    <name evidence="14" type="ORF">SAMN05444364_12420</name>
</gene>
<evidence type="ECO:0000256" key="8">
    <source>
        <dbReference type="ARBA" id="ARBA00047469"/>
    </source>
</evidence>
<dbReference type="FunFam" id="3.40.50.620:FF:000060">
    <property type="entry name" value="Leucine--tRNA ligase"/>
    <property type="match status" value="1"/>
</dbReference>
<dbReference type="InterPro" id="IPR025709">
    <property type="entry name" value="Leu_tRNA-synth_edit"/>
</dbReference>
<keyword evidence="6 9" id="KW-0648">Protein biosynthesis</keyword>
<evidence type="ECO:0000259" key="11">
    <source>
        <dbReference type="Pfam" id="PF00133"/>
    </source>
</evidence>
<dbReference type="PRINTS" id="PR00985">
    <property type="entry name" value="TRNASYNTHLEU"/>
</dbReference>
<dbReference type="GO" id="GO:0005829">
    <property type="term" value="C:cytosol"/>
    <property type="evidence" value="ECO:0007669"/>
    <property type="project" value="TreeGrafter"/>
</dbReference>
<dbReference type="Gene3D" id="3.40.50.620">
    <property type="entry name" value="HUPs"/>
    <property type="match status" value="3"/>
</dbReference>
<organism evidence="14 15">
    <name type="scientific">Prevotella scopos JCM 17725</name>
    <dbReference type="NCBI Taxonomy" id="1236518"/>
    <lineage>
        <taxon>Bacteria</taxon>
        <taxon>Pseudomonadati</taxon>
        <taxon>Bacteroidota</taxon>
        <taxon>Bacteroidia</taxon>
        <taxon>Bacteroidales</taxon>
        <taxon>Prevotellaceae</taxon>
        <taxon>Prevotella</taxon>
    </lineage>
</organism>
<dbReference type="Gene3D" id="3.90.740.10">
    <property type="entry name" value="Valyl/Leucyl/Isoleucyl-tRNA synthetase, editing domain"/>
    <property type="match status" value="1"/>
</dbReference>
<evidence type="ECO:0000256" key="7">
    <source>
        <dbReference type="ARBA" id="ARBA00023146"/>
    </source>
</evidence>
<reference evidence="14 15" key="1">
    <citation type="submission" date="2016-11" db="EMBL/GenBank/DDBJ databases">
        <authorList>
            <person name="Varghese N."/>
            <person name="Submissions S."/>
        </authorList>
    </citation>
    <scope>NUCLEOTIDE SEQUENCE [LARGE SCALE GENOMIC DNA]</scope>
    <source>
        <strain evidence="14 15">DSM 22613</strain>
    </source>
</reference>
<feature type="short sequence motif" description="'KMSKS' region" evidence="9">
    <location>
        <begin position="744"/>
        <end position="748"/>
    </location>
</feature>
<keyword evidence="7 9" id="KW-0030">Aminoacyl-tRNA synthetase</keyword>
<dbReference type="CDD" id="cd07958">
    <property type="entry name" value="Anticodon_Ia_Leu_BEm"/>
    <property type="match status" value="1"/>
</dbReference>
<comment type="caution">
    <text evidence="14">The sequence shown here is derived from an EMBL/GenBank/DDBJ whole genome shotgun (WGS) entry which is preliminary data.</text>
</comment>
<evidence type="ECO:0000256" key="2">
    <source>
        <dbReference type="ARBA" id="ARBA00022490"/>
    </source>
</evidence>
<dbReference type="InterPro" id="IPR002302">
    <property type="entry name" value="Leu-tRNA-ligase"/>
</dbReference>
<feature type="domain" description="Leucyl-tRNA synthetase editing" evidence="13">
    <location>
        <begin position="276"/>
        <end position="465"/>
    </location>
</feature>
<comment type="catalytic activity">
    <reaction evidence="8 9">
        <text>tRNA(Leu) + L-leucine + ATP = L-leucyl-tRNA(Leu) + AMP + diphosphate</text>
        <dbReference type="Rhea" id="RHEA:11688"/>
        <dbReference type="Rhea" id="RHEA-COMP:9613"/>
        <dbReference type="Rhea" id="RHEA-COMP:9622"/>
        <dbReference type="ChEBI" id="CHEBI:30616"/>
        <dbReference type="ChEBI" id="CHEBI:33019"/>
        <dbReference type="ChEBI" id="CHEBI:57427"/>
        <dbReference type="ChEBI" id="CHEBI:78442"/>
        <dbReference type="ChEBI" id="CHEBI:78494"/>
        <dbReference type="ChEBI" id="CHEBI:456215"/>
        <dbReference type="EC" id="6.1.1.4"/>
    </reaction>
</comment>
<proteinExistence type="inferred from homology"/>
<dbReference type="EMBL" id="FQWA01000024">
    <property type="protein sequence ID" value="SHF98947.1"/>
    <property type="molecule type" value="Genomic_DNA"/>
</dbReference>
<comment type="subcellular location">
    <subcellularLocation>
        <location evidence="9">Cytoplasm</location>
    </subcellularLocation>
</comment>
<dbReference type="Pfam" id="PF08264">
    <property type="entry name" value="Anticodon_1"/>
    <property type="match status" value="1"/>
</dbReference>
<dbReference type="PROSITE" id="PS00178">
    <property type="entry name" value="AA_TRNA_LIGASE_I"/>
    <property type="match status" value="1"/>
</dbReference>
<keyword evidence="2 9" id="KW-0963">Cytoplasm</keyword>
<evidence type="ECO:0000256" key="4">
    <source>
        <dbReference type="ARBA" id="ARBA00022741"/>
    </source>
</evidence>
<dbReference type="GO" id="GO:0004823">
    <property type="term" value="F:leucine-tRNA ligase activity"/>
    <property type="evidence" value="ECO:0007669"/>
    <property type="project" value="UniProtKB-UniRule"/>
</dbReference>
<evidence type="ECO:0000256" key="6">
    <source>
        <dbReference type="ARBA" id="ARBA00022917"/>
    </source>
</evidence>
<evidence type="ECO:0000256" key="5">
    <source>
        <dbReference type="ARBA" id="ARBA00022840"/>
    </source>
</evidence>
<protein>
    <recommendedName>
        <fullName evidence="9">Leucine--tRNA ligase</fullName>
        <ecNumber evidence="9">6.1.1.4</ecNumber>
    </recommendedName>
    <alternativeName>
        <fullName evidence="9">Leucyl-tRNA synthetase</fullName>
        <shortName evidence="9">LeuRS</shortName>
    </alternativeName>
</protein>
<dbReference type="FunFam" id="3.40.50.620:FF:000154">
    <property type="entry name" value="Leucine--tRNA ligase"/>
    <property type="match status" value="1"/>
</dbReference>
<keyword evidence="3 9" id="KW-0436">Ligase</keyword>
<keyword evidence="5 9" id="KW-0067">ATP-binding</keyword>
<feature type="domain" description="Aminoacyl-tRNA synthetase class Ia" evidence="11">
    <location>
        <begin position="11"/>
        <end position="156"/>
    </location>
</feature>
<keyword evidence="15" id="KW-1185">Reference proteome</keyword>
<dbReference type="FunFam" id="3.40.50.620:FF:000056">
    <property type="entry name" value="Leucine--tRNA ligase"/>
    <property type="match status" value="1"/>
</dbReference>
<feature type="domain" description="Methionyl/Valyl/Leucyl/Isoleucyl-tRNA synthetase anticodon-binding" evidence="12">
    <location>
        <begin position="816"/>
        <end position="929"/>
    </location>
</feature>
<dbReference type="AlphaFoldDB" id="A0AAX2F5R8"/>
<dbReference type="InterPro" id="IPR009080">
    <property type="entry name" value="tRNAsynth_Ia_anticodon-bd"/>
</dbReference>
<evidence type="ECO:0000256" key="1">
    <source>
        <dbReference type="ARBA" id="ARBA00005594"/>
    </source>
</evidence>
<evidence type="ECO:0000259" key="13">
    <source>
        <dbReference type="Pfam" id="PF13603"/>
    </source>
</evidence>
<dbReference type="SUPFAM" id="SSF50677">
    <property type="entry name" value="ValRS/IleRS/LeuRS editing domain"/>
    <property type="match status" value="1"/>
</dbReference>
<dbReference type="GO" id="GO:0005524">
    <property type="term" value="F:ATP binding"/>
    <property type="evidence" value="ECO:0007669"/>
    <property type="project" value="UniProtKB-UniRule"/>
</dbReference>
<evidence type="ECO:0000313" key="14">
    <source>
        <dbReference type="EMBL" id="SHF98947.1"/>
    </source>
</evidence>
<evidence type="ECO:0000256" key="3">
    <source>
        <dbReference type="ARBA" id="ARBA00022598"/>
    </source>
</evidence>
<dbReference type="EC" id="6.1.1.4" evidence="9"/>
<dbReference type="GO" id="GO:0006429">
    <property type="term" value="P:leucyl-tRNA aminoacylation"/>
    <property type="evidence" value="ECO:0007669"/>
    <property type="project" value="UniProtKB-UniRule"/>
</dbReference>
<evidence type="ECO:0000313" key="15">
    <source>
        <dbReference type="Proteomes" id="UP000184105"/>
    </source>
</evidence>
<dbReference type="InterPro" id="IPR001412">
    <property type="entry name" value="aa-tRNA-synth_I_CS"/>
</dbReference>
<accession>A0AAX2F5R8</accession>
<dbReference type="Gene3D" id="1.10.730.10">
    <property type="entry name" value="Isoleucyl-tRNA Synthetase, Domain 1"/>
    <property type="match status" value="1"/>
</dbReference>
<feature type="binding site" evidence="9">
    <location>
        <position position="747"/>
    </location>
    <ligand>
        <name>ATP</name>
        <dbReference type="ChEBI" id="CHEBI:30616"/>
    </ligand>
</feature>
<evidence type="ECO:0000259" key="12">
    <source>
        <dbReference type="Pfam" id="PF08264"/>
    </source>
</evidence>
<dbReference type="InterPro" id="IPR002300">
    <property type="entry name" value="aa-tRNA-synth_Ia"/>
</dbReference>
<dbReference type="GO" id="GO:0002161">
    <property type="term" value="F:aminoacyl-tRNA deacylase activity"/>
    <property type="evidence" value="ECO:0007669"/>
    <property type="project" value="InterPro"/>
</dbReference>
<dbReference type="FunFam" id="1.10.730.10:FF:000011">
    <property type="entry name" value="Leucine--tRNA ligase chloroplastic/mitochondrial"/>
    <property type="match status" value="1"/>
</dbReference>
<name>A0AAX2F5R8_9BACT</name>
<sequence length="967" mass="111088">MEYNFIDIEKKWQQKWVENKTYKVVEDENKQKFYVLNMFPYPSGAGLHVGHPLGYIASDIYARYKRLKGFNVLNPMGYDAYGLPAEQYAIQTGQHPQLTTDTNIARYREQLDKIGFSFDWDREVRTCDPRYYHWTQWAFERMFESYYDYTQKKAMPIKDLVRHFEEEGTLNLNVAQSEELIFSARDWTSMDELEQQEKLMNYRIAYLGETMVNWCPGLGTVLANDEVVNGVSERGGYPVVQKLMKQWCLRVSAYSQRLLDGLETVNWSDSIKETQKNWIGRSEGTEVEFKYLTPTGEGQKEGKFTIFTTRADTMFGVSFMVLAPESELVSELTSEAQKAEVEEYLAYVKKRTELERMSDRKVTGVFSGSYGINPFTGEQIPIWISEYVLAGYGTGAIMAVPAHDSRDYAFAKHFNLPIIPLIEGADVSEESFDAKEGIVTNSPAAGKESMDDFSLNGLTVKEAIAKTKQFVTEKGIGRVKVNYRLRDAIFSRQRYWGEPFPVYYKQGMPYMIPEECLPLELPEIDKYEPTESGEPPLGRAKVWAWNEAERKVVEKSLVDDKTVFPLELNTMPGFAGSSAYYLRYMDPHNDEALVGKKADEYWQNVDLYVGGTEHATGHLIYSRFWNKFLFDIGTSCKEEPYEKLVNQGMIQGRSNFVYRINSDDHSKAPVFVSLGQKDKYDTTPIHVDVNIVHADVLDVEAFKAWRPEYNNAEFIFEDGTSLSDFINTQNSSPTTYKCGWAVEKMSKSMFNVVNPDVIVEQYGADTLRLYEMFLGPVEASKPWDTNGIDGCFRFLKKFWKLYQQDLTDDEPSKDSLKSVHKLIKKVTGDIEQFSYNTAVSAFMICVNELGQQKCANRELLKKMVIVIAPFAPHMAEELWEQLGGETKSVFDVEWPAWDESYLVENEVQLTVSFNGKARFQMTFPADATKEDIEKRALEDERSQHYIDGKTIVKIIVVPKKIINIVCK</sequence>
<comment type="similarity">
    <text evidence="1 9 10">Belongs to the class-I aminoacyl-tRNA synthetase family.</text>
</comment>
<dbReference type="Pfam" id="PF13603">
    <property type="entry name" value="tRNA-synt_1_2"/>
    <property type="match status" value="1"/>
</dbReference>
<dbReference type="InterPro" id="IPR014729">
    <property type="entry name" value="Rossmann-like_a/b/a_fold"/>
</dbReference>
<keyword evidence="4 9" id="KW-0547">Nucleotide-binding</keyword>
<dbReference type="InterPro" id="IPR009008">
    <property type="entry name" value="Val/Leu/Ile-tRNA-synth_edit"/>
</dbReference>
<dbReference type="PANTHER" id="PTHR43740">
    <property type="entry name" value="LEUCYL-TRNA SYNTHETASE"/>
    <property type="match status" value="1"/>
</dbReference>
<dbReference type="RefSeq" id="WP_065367655.1">
    <property type="nucleotide sequence ID" value="NZ_CP016204.1"/>
</dbReference>
<dbReference type="Proteomes" id="UP000184105">
    <property type="component" value="Unassembled WGS sequence"/>
</dbReference>
<dbReference type="InterPro" id="IPR013155">
    <property type="entry name" value="M/V/L/I-tRNA-synth_anticd-bd"/>
</dbReference>
<evidence type="ECO:0000256" key="9">
    <source>
        <dbReference type="HAMAP-Rule" id="MF_00049"/>
    </source>
</evidence>
<dbReference type="Pfam" id="PF00133">
    <property type="entry name" value="tRNA-synt_1"/>
    <property type="match status" value="1"/>
</dbReference>
<dbReference type="PANTHER" id="PTHR43740:SF2">
    <property type="entry name" value="LEUCINE--TRNA LIGASE, MITOCHONDRIAL"/>
    <property type="match status" value="1"/>
</dbReference>
<comment type="caution">
    <text evidence="9">Lacks conserved residue(s) required for the propagation of feature annotation.</text>
</comment>